<accession>A0A6J5T9K6</accession>
<feature type="compositionally biased region" description="Basic and acidic residues" evidence="1">
    <location>
        <begin position="187"/>
        <end position="207"/>
    </location>
</feature>
<feature type="region of interest" description="Disordered" evidence="1">
    <location>
        <begin position="46"/>
        <end position="94"/>
    </location>
</feature>
<feature type="region of interest" description="Disordered" evidence="1">
    <location>
        <begin position="184"/>
        <end position="292"/>
    </location>
</feature>
<sequence>MGQFKPMVKMETTEPSVILKLKKGGHVASEHKDADGHTNMKGKAFMSSKAEEAAEDGCAPKKPSMSERRKAMSGALLNSKKGGKAEKKAMGGPMGAPMGAPGAAMDPRKAALLRAMMAKRGAPAAPMAAPAGGLPAMKKGGKMGDEAQDKAMIKKAFKEHDAQEHKGDKGTKLKLKAGGVSKYANTKMHDGDKKDKAHGTGDVKEGKPAGYKTGGTIEGNEGKFAKTKVDDGSKTDKAHGTGEVKEGKPAGYKKGGTIAWENRPANDGDRFDSAHGTAGVKESNAGGYKKGGAAKKHFATGGSVNNAGRAVAMPHHFVSEPISNTRQSGTFKKGGKVRAKHHYDDGGKVEDASKGAYDRALQPEGMSIANAIRNAPGNAVGAMKRLLGMGDKPAK</sequence>
<feature type="compositionally biased region" description="Basic and acidic residues" evidence="1">
    <location>
        <begin position="264"/>
        <end position="273"/>
    </location>
</feature>
<name>A0A6J5T9K6_9CAUD</name>
<reference evidence="2" key="1">
    <citation type="submission" date="2020-05" db="EMBL/GenBank/DDBJ databases">
        <authorList>
            <person name="Chiriac C."/>
            <person name="Salcher M."/>
            <person name="Ghai R."/>
            <person name="Kavagutti S V."/>
        </authorList>
    </citation>
    <scope>NUCLEOTIDE SEQUENCE</scope>
</reference>
<gene>
    <name evidence="2" type="ORF">UFOVP56_22</name>
</gene>
<feature type="compositionally biased region" description="Polar residues" evidence="1">
    <location>
        <begin position="321"/>
        <end position="330"/>
    </location>
</feature>
<proteinExistence type="predicted"/>
<feature type="compositionally biased region" description="Basic and acidic residues" evidence="1">
    <location>
        <begin position="342"/>
        <end position="351"/>
    </location>
</feature>
<feature type="region of interest" description="Disordered" evidence="1">
    <location>
        <begin position="318"/>
        <end position="351"/>
    </location>
</feature>
<organism evidence="2">
    <name type="scientific">uncultured Caudovirales phage</name>
    <dbReference type="NCBI Taxonomy" id="2100421"/>
    <lineage>
        <taxon>Viruses</taxon>
        <taxon>Duplodnaviria</taxon>
        <taxon>Heunggongvirae</taxon>
        <taxon>Uroviricota</taxon>
        <taxon>Caudoviricetes</taxon>
        <taxon>Peduoviridae</taxon>
        <taxon>Maltschvirus</taxon>
        <taxon>Maltschvirus maltsch</taxon>
    </lineage>
</organism>
<evidence type="ECO:0000256" key="1">
    <source>
        <dbReference type="SAM" id="MobiDB-lite"/>
    </source>
</evidence>
<protein>
    <submittedName>
        <fullName evidence="2">Uncharacterized protein</fullName>
    </submittedName>
</protein>
<evidence type="ECO:0000313" key="2">
    <source>
        <dbReference type="EMBL" id="CAB4240845.1"/>
    </source>
</evidence>
<dbReference type="EMBL" id="LR797819">
    <property type="protein sequence ID" value="CAB4240845.1"/>
    <property type="molecule type" value="Genomic_DNA"/>
</dbReference>
<feature type="compositionally biased region" description="Basic and acidic residues" evidence="1">
    <location>
        <begin position="220"/>
        <end position="248"/>
    </location>
</feature>